<dbReference type="InterPro" id="IPR052214">
    <property type="entry name" value="DAG_Lipase-Related"/>
</dbReference>
<keyword evidence="4" id="KW-0597">Phosphoprotein</keyword>
<evidence type="ECO:0000256" key="12">
    <source>
        <dbReference type="ARBA" id="ARBA00023136"/>
    </source>
</evidence>
<evidence type="ECO:0000256" key="10">
    <source>
        <dbReference type="ARBA" id="ARBA00022989"/>
    </source>
</evidence>
<dbReference type="PANTHER" id="PTHR45792">
    <property type="entry name" value="DIACYLGLYCEROL LIPASE HOMOLOG-RELATED"/>
    <property type="match status" value="1"/>
</dbReference>
<name>A0AAV4MD24_CAEEX</name>
<evidence type="ECO:0000256" key="4">
    <source>
        <dbReference type="ARBA" id="ARBA00022553"/>
    </source>
</evidence>
<keyword evidence="12" id="KW-0472">Membrane</keyword>
<dbReference type="GO" id="GO:0016298">
    <property type="term" value="F:lipase activity"/>
    <property type="evidence" value="ECO:0007669"/>
    <property type="project" value="TreeGrafter"/>
</dbReference>
<keyword evidence="5" id="KW-0812">Transmembrane</keyword>
<dbReference type="Pfam" id="PF01764">
    <property type="entry name" value="Lipase_3"/>
    <property type="match status" value="1"/>
</dbReference>
<dbReference type="SUPFAM" id="SSF53474">
    <property type="entry name" value="alpha/beta-Hydrolases"/>
    <property type="match status" value="1"/>
</dbReference>
<dbReference type="Gene3D" id="3.40.50.1820">
    <property type="entry name" value="alpha/beta hydrolase"/>
    <property type="match status" value="1"/>
</dbReference>
<dbReference type="PANTHER" id="PTHR45792:SF8">
    <property type="entry name" value="DIACYLGLYCEROL LIPASE-ALPHA"/>
    <property type="match status" value="1"/>
</dbReference>
<evidence type="ECO:0000313" key="16">
    <source>
        <dbReference type="EMBL" id="GIX70253.1"/>
    </source>
</evidence>
<comment type="catalytic activity">
    <reaction evidence="13">
        <text>a 1,2-diacyl-sn-glycerol + H2O = a 2-acylglycerol + a fatty acid + H(+)</text>
        <dbReference type="Rhea" id="RHEA:33275"/>
        <dbReference type="ChEBI" id="CHEBI:15377"/>
        <dbReference type="ChEBI" id="CHEBI:15378"/>
        <dbReference type="ChEBI" id="CHEBI:17389"/>
        <dbReference type="ChEBI" id="CHEBI:17815"/>
        <dbReference type="ChEBI" id="CHEBI:28868"/>
        <dbReference type="EC" id="3.1.1.116"/>
    </reaction>
    <physiologicalReaction direction="left-to-right" evidence="13">
        <dbReference type="Rhea" id="RHEA:33276"/>
    </physiologicalReaction>
</comment>
<dbReference type="InterPro" id="IPR002921">
    <property type="entry name" value="Fungal_lipase-type"/>
</dbReference>
<dbReference type="EMBL" id="BPLR01002125">
    <property type="protein sequence ID" value="GIX70253.1"/>
    <property type="molecule type" value="Genomic_DNA"/>
</dbReference>
<feature type="domain" description="Fungal lipase-type" evidence="15">
    <location>
        <begin position="65"/>
        <end position="151"/>
    </location>
</feature>
<organism evidence="16 17">
    <name type="scientific">Caerostris extrusa</name>
    <name type="common">Bark spider</name>
    <name type="synonym">Caerostris bankana</name>
    <dbReference type="NCBI Taxonomy" id="172846"/>
    <lineage>
        <taxon>Eukaryota</taxon>
        <taxon>Metazoa</taxon>
        <taxon>Ecdysozoa</taxon>
        <taxon>Arthropoda</taxon>
        <taxon>Chelicerata</taxon>
        <taxon>Arachnida</taxon>
        <taxon>Araneae</taxon>
        <taxon>Araneomorphae</taxon>
        <taxon>Entelegynae</taxon>
        <taxon>Araneoidea</taxon>
        <taxon>Araneidae</taxon>
        <taxon>Caerostris</taxon>
    </lineage>
</organism>
<evidence type="ECO:0000256" key="1">
    <source>
        <dbReference type="ARBA" id="ARBA00001913"/>
    </source>
</evidence>
<dbReference type="GO" id="GO:0046340">
    <property type="term" value="P:diacylglycerol catabolic process"/>
    <property type="evidence" value="ECO:0007669"/>
    <property type="project" value="TreeGrafter"/>
</dbReference>
<reference evidence="16 17" key="1">
    <citation type="submission" date="2021-06" db="EMBL/GenBank/DDBJ databases">
        <title>Caerostris extrusa draft genome.</title>
        <authorList>
            <person name="Kono N."/>
            <person name="Arakawa K."/>
        </authorList>
    </citation>
    <scope>NUCLEOTIDE SEQUENCE [LARGE SCALE GENOMIC DNA]</scope>
</reference>
<evidence type="ECO:0000256" key="3">
    <source>
        <dbReference type="ARBA" id="ARBA00022475"/>
    </source>
</evidence>
<keyword evidence="6" id="KW-0479">Metal-binding</keyword>
<proteinExistence type="predicted"/>
<keyword evidence="8" id="KW-0106">Calcium</keyword>
<gene>
    <name evidence="16" type="primary">DAGLB</name>
    <name evidence="16" type="ORF">CEXT_344451</name>
</gene>
<evidence type="ECO:0000256" key="8">
    <source>
        <dbReference type="ARBA" id="ARBA00022837"/>
    </source>
</evidence>
<dbReference type="AlphaFoldDB" id="A0AAV4MD24"/>
<comment type="subcellular location">
    <subcellularLocation>
        <location evidence="2">Cell membrane</location>
        <topology evidence="2">Multi-pass membrane protein</topology>
    </subcellularLocation>
</comment>
<sequence>MDGLCSCIQIFHWHVPNMEGYECHTAALKHVTGLSDEDLIFVSFHNRVYEIPFYVAIDHQTCSVVVSIRGTLSLSDTLTDLTADCDKLFTEGCPQGLFCHRGMLSCIFVKNKLEESHALSDAFALHQSYSLAITGHSLGGGTAALLAVLLRLSIRTFVVILLVHLED</sequence>
<protein>
    <recommendedName>
        <fullName evidence="14">sn-1-specific diacylglycerol lipase</fullName>
        <ecNumber evidence="14">3.1.1.116</ecNumber>
    </recommendedName>
</protein>
<dbReference type="GO" id="GO:0046872">
    <property type="term" value="F:metal ion binding"/>
    <property type="evidence" value="ECO:0007669"/>
    <property type="project" value="UniProtKB-KW"/>
</dbReference>
<dbReference type="InterPro" id="IPR029058">
    <property type="entry name" value="AB_hydrolase_fold"/>
</dbReference>
<dbReference type="EC" id="3.1.1.116" evidence="14"/>
<keyword evidence="17" id="KW-1185">Reference proteome</keyword>
<comment type="cofactor">
    <cofactor evidence="1">
        <name>Ca(2+)</name>
        <dbReference type="ChEBI" id="CHEBI:29108"/>
    </cofactor>
</comment>
<evidence type="ECO:0000256" key="6">
    <source>
        <dbReference type="ARBA" id="ARBA00022723"/>
    </source>
</evidence>
<accession>A0AAV4MD24</accession>
<evidence type="ECO:0000256" key="5">
    <source>
        <dbReference type="ARBA" id="ARBA00022692"/>
    </source>
</evidence>
<evidence type="ECO:0000259" key="15">
    <source>
        <dbReference type="Pfam" id="PF01764"/>
    </source>
</evidence>
<keyword evidence="11" id="KW-0443">Lipid metabolism</keyword>
<dbReference type="GO" id="GO:0005886">
    <property type="term" value="C:plasma membrane"/>
    <property type="evidence" value="ECO:0007669"/>
    <property type="project" value="UniProtKB-SubCell"/>
</dbReference>
<keyword evidence="3" id="KW-1003">Cell membrane</keyword>
<comment type="caution">
    <text evidence="16">The sequence shown here is derived from an EMBL/GenBank/DDBJ whole genome shotgun (WGS) entry which is preliminary data.</text>
</comment>
<dbReference type="Proteomes" id="UP001054945">
    <property type="component" value="Unassembled WGS sequence"/>
</dbReference>
<keyword evidence="9" id="KW-0442">Lipid degradation</keyword>
<evidence type="ECO:0000256" key="2">
    <source>
        <dbReference type="ARBA" id="ARBA00004651"/>
    </source>
</evidence>
<evidence type="ECO:0000256" key="13">
    <source>
        <dbReference type="ARBA" id="ARBA00024531"/>
    </source>
</evidence>
<keyword evidence="10" id="KW-1133">Transmembrane helix</keyword>
<keyword evidence="7" id="KW-0378">Hydrolase</keyword>
<evidence type="ECO:0000313" key="17">
    <source>
        <dbReference type="Proteomes" id="UP001054945"/>
    </source>
</evidence>
<evidence type="ECO:0000256" key="14">
    <source>
        <dbReference type="ARBA" id="ARBA00026104"/>
    </source>
</evidence>
<evidence type="ECO:0000256" key="9">
    <source>
        <dbReference type="ARBA" id="ARBA00022963"/>
    </source>
</evidence>
<dbReference type="GO" id="GO:0019369">
    <property type="term" value="P:arachidonate metabolic process"/>
    <property type="evidence" value="ECO:0007669"/>
    <property type="project" value="TreeGrafter"/>
</dbReference>
<evidence type="ECO:0000256" key="11">
    <source>
        <dbReference type="ARBA" id="ARBA00023098"/>
    </source>
</evidence>
<evidence type="ECO:0000256" key="7">
    <source>
        <dbReference type="ARBA" id="ARBA00022801"/>
    </source>
</evidence>